<dbReference type="EMBL" id="JARKIF010000006">
    <property type="protein sequence ID" value="KAJ7636498.1"/>
    <property type="molecule type" value="Genomic_DNA"/>
</dbReference>
<feature type="domain" description="F-box" evidence="1">
    <location>
        <begin position="61"/>
        <end position="101"/>
    </location>
</feature>
<dbReference type="SUPFAM" id="SSF81383">
    <property type="entry name" value="F-box domain"/>
    <property type="match status" value="1"/>
</dbReference>
<dbReference type="CDD" id="cd09917">
    <property type="entry name" value="F-box_SF"/>
    <property type="match status" value="1"/>
</dbReference>
<reference evidence="2" key="1">
    <citation type="submission" date="2023-03" db="EMBL/GenBank/DDBJ databases">
        <title>Massive genome expansion in bonnet fungi (Mycena s.s.) driven by repeated elements and novel gene families across ecological guilds.</title>
        <authorList>
            <consortium name="Lawrence Berkeley National Laboratory"/>
            <person name="Harder C.B."/>
            <person name="Miyauchi S."/>
            <person name="Viragh M."/>
            <person name="Kuo A."/>
            <person name="Thoen E."/>
            <person name="Andreopoulos B."/>
            <person name="Lu D."/>
            <person name="Skrede I."/>
            <person name="Drula E."/>
            <person name="Henrissat B."/>
            <person name="Morin E."/>
            <person name="Kohler A."/>
            <person name="Barry K."/>
            <person name="LaButti K."/>
            <person name="Morin E."/>
            <person name="Salamov A."/>
            <person name="Lipzen A."/>
            <person name="Mereny Z."/>
            <person name="Hegedus B."/>
            <person name="Baldrian P."/>
            <person name="Stursova M."/>
            <person name="Weitz H."/>
            <person name="Taylor A."/>
            <person name="Grigoriev I.V."/>
            <person name="Nagy L.G."/>
            <person name="Martin F."/>
            <person name="Kauserud H."/>
        </authorList>
    </citation>
    <scope>NUCLEOTIDE SEQUENCE</scope>
    <source>
        <strain evidence="2">9284</strain>
    </source>
</reference>
<dbReference type="AlphaFoldDB" id="A0AAD7C1G6"/>
<proteinExistence type="predicted"/>
<dbReference type="Proteomes" id="UP001221142">
    <property type="component" value="Unassembled WGS sequence"/>
</dbReference>
<organism evidence="2 3">
    <name type="scientific">Roridomyces roridus</name>
    <dbReference type="NCBI Taxonomy" id="1738132"/>
    <lineage>
        <taxon>Eukaryota</taxon>
        <taxon>Fungi</taxon>
        <taxon>Dikarya</taxon>
        <taxon>Basidiomycota</taxon>
        <taxon>Agaricomycotina</taxon>
        <taxon>Agaricomycetes</taxon>
        <taxon>Agaricomycetidae</taxon>
        <taxon>Agaricales</taxon>
        <taxon>Marasmiineae</taxon>
        <taxon>Mycenaceae</taxon>
        <taxon>Roridomyces</taxon>
    </lineage>
</organism>
<gene>
    <name evidence="2" type="ORF">FB45DRAFT_906712</name>
</gene>
<evidence type="ECO:0000313" key="3">
    <source>
        <dbReference type="Proteomes" id="UP001221142"/>
    </source>
</evidence>
<name>A0AAD7C1G6_9AGAR</name>
<dbReference type="Pfam" id="PF12937">
    <property type="entry name" value="F-box-like"/>
    <property type="match status" value="1"/>
</dbReference>
<comment type="caution">
    <text evidence="2">The sequence shown here is derived from an EMBL/GenBank/DDBJ whole genome shotgun (WGS) entry which is preliminary data.</text>
</comment>
<evidence type="ECO:0000313" key="2">
    <source>
        <dbReference type="EMBL" id="KAJ7636498.1"/>
    </source>
</evidence>
<keyword evidence="3" id="KW-1185">Reference proteome</keyword>
<dbReference type="InterPro" id="IPR036047">
    <property type="entry name" value="F-box-like_dom_sf"/>
</dbReference>
<evidence type="ECO:0000259" key="1">
    <source>
        <dbReference type="Pfam" id="PF12937"/>
    </source>
</evidence>
<dbReference type="InterPro" id="IPR001810">
    <property type="entry name" value="F-box_dom"/>
</dbReference>
<sequence length="516" mass="58306">MDSLPFQAEDVIPEHSRGRRPLSPWDLQIFNFVAFETWKSLSVPKSHRTEDLSIFPATHLDIILEILSHLHPLDLLHVSRTSRSFYTLLLSSTCDSIWRNSFSEGTDRLVPPPLPEIDECGASNTPPNYYFLGRICMECHRDLYLPGYDRGHQIYSLIPSTGLSHLNADGQVILDRYERLKAAHDNKALEQFVKSQKAVVADIRSAGRKCHRWSSNFFQRRTDQGAAILARVEGQLRKEGWAAVDIKTAALYYARVDHACRLPVFSRAFWKCVRPQITRHRRRVAKARAELRIIGRQKIIKAAALNTRLHLYYPPPHRICDLPSLTALAKERSDEPLATDEPRLVGLLGDARAEVDQWCIEQRELLVSLLPENTGNTDAVDLATSVFWIPIGDWWASWAITAGWSSARGFLHYFDGALLRNGRRVEYCERGAATALMLARLLGLSEHTTAAQMDGLPARFVCGQCPVLGGGRLAMAWRECIMHDRARLLLHGPGPPVRRPIQNLPTGTSRELPSRV</sequence>
<dbReference type="Gene3D" id="1.20.1280.50">
    <property type="match status" value="1"/>
</dbReference>
<protein>
    <recommendedName>
        <fullName evidence="1">F-box domain-containing protein</fullName>
    </recommendedName>
</protein>
<accession>A0AAD7C1G6</accession>